<reference evidence="1" key="1">
    <citation type="submission" date="2021-03" db="EMBL/GenBank/DDBJ databases">
        <authorList>
            <consortium name="DOE Joint Genome Institute"/>
            <person name="Ahrendt S."/>
            <person name="Looney B.P."/>
            <person name="Miyauchi S."/>
            <person name="Morin E."/>
            <person name="Drula E."/>
            <person name="Courty P.E."/>
            <person name="Chicoki N."/>
            <person name="Fauchery L."/>
            <person name="Kohler A."/>
            <person name="Kuo A."/>
            <person name="Labutti K."/>
            <person name="Pangilinan J."/>
            <person name="Lipzen A."/>
            <person name="Riley R."/>
            <person name="Andreopoulos W."/>
            <person name="He G."/>
            <person name="Johnson J."/>
            <person name="Barry K.W."/>
            <person name="Grigoriev I.V."/>
            <person name="Nagy L."/>
            <person name="Hibbett D."/>
            <person name="Henrissat B."/>
            <person name="Matheny P.B."/>
            <person name="Labbe J."/>
            <person name="Martin F."/>
        </authorList>
    </citation>
    <scope>NUCLEOTIDE SEQUENCE</scope>
    <source>
        <strain evidence="1">HHB10654</strain>
    </source>
</reference>
<sequence>MKSVILLFACVFLTTTLADTIGYTIGYDHTYDNASESLSKVACSDGKHGLMHLGFKTLGDLPSFPFIGAAASVKGWDSSQCGTCWKFTYEGRTVTVLAVDHTDNEFTLSSYAMDDLTGGQAAFVGTVGATAEQVDKSACGL</sequence>
<keyword evidence="2" id="KW-1185">Reference proteome</keyword>
<evidence type="ECO:0000313" key="1">
    <source>
        <dbReference type="EMBL" id="KAI0060877.1"/>
    </source>
</evidence>
<gene>
    <name evidence="1" type="ORF">BV25DRAFT_911204</name>
</gene>
<comment type="caution">
    <text evidence="1">The sequence shown here is derived from an EMBL/GenBank/DDBJ whole genome shotgun (WGS) entry which is preliminary data.</text>
</comment>
<dbReference type="Proteomes" id="UP000814140">
    <property type="component" value="Unassembled WGS sequence"/>
</dbReference>
<evidence type="ECO:0000313" key="2">
    <source>
        <dbReference type="Proteomes" id="UP000814140"/>
    </source>
</evidence>
<name>A0ACB8SXE3_9AGAM</name>
<accession>A0ACB8SXE3</accession>
<reference evidence="1" key="2">
    <citation type="journal article" date="2022" name="New Phytol.">
        <title>Evolutionary transition to the ectomycorrhizal habit in the genomes of a hyperdiverse lineage of mushroom-forming fungi.</title>
        <authorList>
            <person name="Looney B."/>
            <person name="Miyauchi S."/>
            <person name="Morin E."/>
            <person name="Drula E."/>
            <person name="Courty P.E."/>
            <person name="Kohler A."/>
            <person name="Kuo A."/>
            <person name="LaButti K."/>
            <person name="Pangilinan J."/>
            <person name="Lipzen A."/>
            <person name="Riley R."/>
            <person name="Andreopoulos W."/>
            <person name="He G."/>
            <person name="Johnson J."/>
            <person name="Nolan M."/>
            <person name="Tritt A."/>
            <person name="Barry K.W."/>
            <person name="Grigoriev I.V."/>
            <person name="Nagy L.G."/>
            <person name="Hibbett D."/>
            <person name="Henrissat B."/>
            <person name="Matheny P.B."/>
            <person name="Labbe J."/>
            <person name="Martin F.M."/>
        </authorList>
    </citation>
    <scope>NUCLEOTIDE SEQUENCE</scope>
    <source>
        <strain evidence="1">HHB10654</strain>
    </source>
</reference>
<organism evidence="1 2">
    <name type="scientific">Artomyces pyxidatus</name>
    <dbReference type="NCBI Taxonomy" id="48021"/>
    <lineage>
        <taxon>Eukaryota</taxon>
        <taxon>Fungi</taxon>
        <taxon>Dikarya</taxon>
        <taxon>Basidiomycota</taxon>
        <taxon>Agaricomycotina</taxon>
        <taxon>Agaricomycetes</taxon>
        <taxon>Russulales</taxon>
        <taxon>Auriscalpiaceae</taxon>
        <taxon>Artomyces</taxon>
    </lineage>
</organism>
<dbReference type="EMBL" id="MU277216">
    <property type="protein sequence ID" value="KAI0060877.1"/>
    <property type="molecule type" value="Genomic_DNA"/>
</dbReference>
<proteinExistence type="predicted"/>
<protein>
    <submittedName>
        <fullName evidence="1">Immunomodulatory protein</fullName>
    </submittedName>
</protein>